<dbReference type="Proteomes" id="UP000238563">
    <property type="component" value="Unassembled WGS sequence"/>
</dbReference>
<sequence>MKSDVTIYLDRPLLDRGGTVFVVPNEIPADEWKPHLDQPNPARSDPRLDIRVPITARDRRLSARASGQVSVVRFDYPKGGSYDFRFLPSLESGVPPEKQGSILVTAGNTYDYHPKTREEKFIPEFQVFTIIGPDADEEKSRALVSEVKLGYLEERYNCAPFEGVVSCSVRELSK</sequence>
<organism evidence="1 2">
    <name type="scientific">Phyllobacterium myrsinacearum</name>
    <dbReference type="NCBI Taxonomy" id="28101"/>
    <lineage>
        <taxon>Bacteria</taxon>
        <taxon>Pseudomonadati</taxon>
        <taxon>Pseudomonadota</taxon>
        <taxon>Alphaproteobacteria</taxon>
        <taxon>Hyphomicrobiales</taxon>
        <taxon>Phyllobacteriaceae</taxon>
        <taxon>Phyllobacterium</taxon>
    </lineage>
</organism>
<evidence type="ECO:0000313" key="1">
    <source>
        <dbReference type="EMBL" id="PRD49905.1"/>
    </source>
</evidence>
<protein>
    <submittedName>
        <fullName evidence="1">Uncharacterized protein</fullName>
    </submittedName>
</protein>
<gene>
    <name evidence="1" type="ORF">C5750_24070</name>
</gene>
<comment type="caution">
    <text evidence="1">The sequence shown here is derived from an EMBL/GenBank/DDBJ whole genome shotgun (WGS) entry which is preliminary data.</text>
</comment>
<proteinExistence type="predicted"/>
<evidence type="ECO:0000313" key="2">
    <source>
        <dbReference type="Proteomes" id="UP000238563"/>
    </source>
</evidence>
<accession>A0A2S9JAU7</accession>
<reference evidence="1 2" key="1">
    <citation type="submission" date="2018-02" db="EMBL/GenBank/DDBJ databases">
        <title>The draft genome of Phyllobacterium myrsinacearum DSM5892.</title>
        <authorList>
            <person name="Li L."/>
            <person name="Liu L."/>
            <person name="Zhang X."/>
            <person name="Wang T."/>
        </authorList>
    </citation>
    <scope>NUCLEOTIDE SEQUENCE [LARGE SCALE GENOMIC DNA]</scope>
    <source>
        <strain evidence="1 2">DSM 5892</strain>
    </source>
</reference>
<name>A0A2S9JAU7_9HYPH</name>
<dbReference type="EMBL" id="PVBT01000009">
    <property type="protein sequence ID" value="PRD49905.1"/>
    <property type="molecule type" value="Genomic_DNA"/>
</dbReference>
<keyword evidence="2" id="KW-1185">Reference proteome</keyword>
<dbReference type="AlphaFoldDB" id="A0A2S9JAU7"/>